<dbReference type="RefSeq" id="WP_069857325.1">
    <property type="nucleotide sequence ID" value="NZ_BDFE01000008.1"/>
</dbReference>
<evidence type="ECO:0000256" key="1">
    <source>
        <dbReference type="SAM" id="Phobius"/>
    </source>
</evidence>
<dbReference type="EMBL" id="BDFE01000008">
    <property type="protein sequence ID" value="GAU07815.1"/>
    <property type="molecule type" value="Genomic_DNA"/>
</dbReference>
<dbReference type="STRING" id="1592317.DPF_0514"/>
<proteinExistence type="predicted"/>
<dbReference type="AlphaFoldDB" id="A0A194AF43"/>
<keyword evidence="3" id="KW-1185">Reference proteome</keyword>
<organism evidence="2 3">
    <name type="scientific">Desulfoplanes formicivorans</name>
    <dbReference type="NCBI Taxonomy" id="1592317"/>
    <lineage>
        <taxon>Bacteria</taxon>
        <taxon>Pseudomonadati</taxon>
        <taxon>Thermodesulfobacteriota</taxon>
        <taxon>Desulfovibrionia</taxon>
        <taxon>Desulfovibrionales</taxon>
        <taxon>Desulfoplanaceae</taxon>
        <taxon>Desulfoplanes</taxon>
    </lineage>
</organism>
<comment type="caution">
    <text evidence="2">The sequence shown here is derived from an EMBL/GenBank/DDBJ whole genome shotgun (WGS) entry which is preliminary data.</text>
</comment>
<gene>
    <name evidence="2" type="ORF">DPF_0514</name>
</gene>
<protein>
    <recommendedName>
        <fullName evidence="4">Cell division protein FtsL</fullName>
    </recommendedName>
</protein>
<dbReference type="Proteomes" id="UP000095200">
    <property type="component" value="Unassembled WGS sequence"/>
</dbReference>
<keyword evidence="1" id="KW-1133">Transmembrane helix</keyword>
<name>A0A194AF43_9BACT</name>
<accession>A0A194AF43</accession>
<evidence type="ECO:0008006" key="4">
    <source>
        <dbReference type="Google" id="ProtNLM"/>
    </source>
</evidence>
<evidence type="ECO:0000313" key="2">
    <source>
        <dbReference type="EMBL" id="GAU07815.1"/>
    </source>
</evidence>
<keyword evidence="1" id="KW-0472">Membrane</keyword>
<keyword evidence="1" id="KW-0812">Transmembrane</keyword>
<dbReference type="OrthoDB" id="5471898at2"/>
<reference evidence="3" key="1">
    <citation type="submission" date="2016-06" db="EMBL/GenBank/DDBJ databases">
        <title>Draft genome sequence of Desulfoplanes formicivorans strain Pf12B.</title>
        <authorList>
            <person name="Watanabe M."/>
            <person name="Kojima H."/>
            <person name="Fukui M."/>
        </authorList>
    </citation>
    <scope>NUCLEOTIDE SEQUENCE [LARGE SCALE GENOMIC DNA]</scope>
    <source>
        <strain evidence="3">Pf12B</strain>
    </source>
</reference>
<sequence>MRKGHEVGAVIIAFCCAVFLAMGLVWVNIQRVDLAYDLQKMQALLSQKEELNVKLEIERNNLLAPARLRSVARKAGLYEVRPGQMRKLDDSGYE</sequence>
<evidence type="ECO:0000313" key="3">
    <source>
        <dbReference type="Proteomes" id="UP000095200"/>
    </source>
</evidence>
<feature type="transmembrane region" description="Helical" evidence="1">
    <location>
        <begin position="7"/>
        <end position="29"/>
    </location>
</feature>